<reference evidence="2" key="1">
    <citation type="journal article" date="2021" name="Nat. Commun.">
        <title>Genetic determinants of endophytism in the Arabidopsis root mycobiome.</title>
        <authorList>
            <person name="Mesny F."/>
            <person name="Miyauchi S."/>
            <person name="Thiergart T."/>
            <person name="Pickel B."/>
            <person name="Atanasova L."/>
            <person name="Karlsson M."/>
            <person name="Huettel B."/>
            <person name="Barry K.W."/>
            <person name="Haridas S."/>
            <person name="Chen C."/>
            <person name="Bauer D."/>
            <person name="Andreopoulos W."/>
            <person name="Pangilinan J."/>
            <person name="LaButti K."/>
            <person name="Riley R."/>
            <person name="Lipzen A."/>
            <person name="Clum A."/>
            <person name="Drula E."/>
            <person name="Henrissat B."/>
            <person name="Kohler A."/>
            <person name="Grigoriev I.V."/>
            <person name="Martin F.M."/>
            <person name="Hacquard S."/>
        </authorList>
    </citation>
    <scope>NUCLEOTIDE SEQUENCE</scope>
    <source>
        <strain evidence="2">MPI-CAGE-CH-0243</strain>
    </source>
</reference>
<feature type="compositionally biased region" description="Basic and acidic residues" evidence="1">
    <location>
        <begin position="519"/>
        <end position="528"/>
    </location>
</feature>
<comment type="caution">
    <text evidence="2">The sequence shown here is derived from an EMBL/GenBank/DDBJ whole genome shotgun (WGS) entry which is preliminary data.</text>
</comment>
<dbReference type="Proteomes" id="UP000700596">
    <property type="component" value="Unassembled WGS sequence"/>
</dbReference>
<keyword evidence="3" id="KW-1185">Reference proteome</keyword>
<feature type="region of interest" description="Disordered" evidence="1">
    <location>
        <begin position="629"/>
        <end position="654"/>
    </location>
</feature>
<feature type="compositionally biased region" description="Low complexity" evidence="1">
    <location>
        <begin position="136"/>
        <end position="150"/>
    </location>
</feature>
<feature type="compositionally biased region" description="Polar residues" evidence="1">
    <location>
        <begin position="27"/>
        <end position="36"/>
    </location>
</feature>
<feature type="compositionally biased region" description="Polar residues" evidence="1">
    <location>
        <begin position="454"/>
        <end position="473"/>
    </location>
</feature>
<gene>
    <name evidence="2" type="ORF">B0J11DRAFT_590544</name>
</gene>
<organism evidence="2 3">
    <name type="scientific">Dendryphion nanum</name>
    <dbReference type="NCBI Taxonomy" id="256645"/>
    <lineage>
        <taxon>Eukaryota</taxon>
        <taxon>Fungi</taxon>
        <taxon>Dikarya</taxon>
        <taxon>Ascomycota</taxon>
        <taxon>Pezizomycotina</taxon>
        <taxon>Dothideomycetes</taxon>
        <taxon>Pleosporomycetidae</taxon>
        <taxon>Pleosporales</taxon>
        <taxon>Torulaceae</taxon>
        <taxon>Dendryphion</taxon>
    </lineage>
</organism>
<dbReference type="OrthoDB" id="3800150at2759"/>
<proteinExistence type="predicted"/>
<feature type="compositionally biased region" description="Polar residues" evidence="1">
    <location>
        <begin position="1"/>
        <end position="12"/>
    </location>
</feature>
<feature type="compositionally biased region" description="Gly residues" evidence="1">
    <location>
        <begin position="441"/>
        <end position="452"/>
    </location>
</feature>
<sequence>MSATVASPSSNLPREFPTYREDVQVASPLQEQSPDTGAQADCHHPSEQLQHHEKLEESHNLEPMNPYALRTNINNGALNDNQLHYDDTHTHQSEAQLHRNDIADRQGDLYEHQADIPLQSHEQEIPTNSYHIQRQHPYSASPSPSYHPSPVQMKAKKKPGPKTTKPAPSLKDDVVAKNKVIREIERHWGKGFIKTYIPKCHRPLVKRQQGYSRAIPRRDECNPHKWHPSVLKSMLMLAKKTDDKGLLRKHMASVVKHRIRNTGNKKPQLVTTDFDVIEDIMERNWTLHDSFNVRYKHLLMNRPENAPPVNEKAMSEYFKHLFGMEDDDENDDGDQDDEDNDGMDIGDCEEEEDLFEISNDYQASSGHPRAPQPKQSKGSLKKKPQQSQHYGYDRSGPQKGYGNTNGYQDGYDSRYGNKYQNDYGHGYPTSNGYNNQHGNEGYHGGYNHGNGYGPSQNSNQRAHPQNAYGTGNSMAPPPARYRGDIFTDVHNSQQENSRPVNRSARYSHTPNQAPAPARFECRSRHESSTPEVPLAILRPAATPKNNSLQPMIKREMVEYEEFPHIHAPVAGPAHGRGQKLQHNPALFPDAGAHFVDASEMEEGDDEEEFLRAQIELEEANARRAQLKMQLLNSRRSKRSGGMGNTAANPMSLDD</sequence>
<accession>A0A9P9IGC2</accession>
<protein>
    <submittedName>
        <fullName evidence="2">Uncharacterized protein</fullName>
    </submittedName>
</protein>
<feature type="region of interest" description="Disordered" evidence="1">
    <location>
        <begin position="361"/>
        <end position="533"/>
    </location>
</feature>
<evidence type="ECO:0000256" key="1">
    <source>
        <dbReference type="SAM" id="MobiDB-lite"/>
    </source>
</evidence>
<evidence type="ECO:0000313" key="2">
    <source>
        <dbReference type="EMBL" id="KAH7119641.1"/>
    </source>
</evidence>
<feature type="region of interest" description="Disordered" evidence="1">
    <location>
        <begin position="1"/>
        <end position="57"/>
    </location>
</feature>
<name>A0A9P9IGC2_9PLEO</name>
<feature type="compositionally biased region" description="Basic and acidic residues" evidence="1">
    <location>
        <begin position="41"/>
        <end position="57"/>
    </location>
</feature>
<feature type="region of interest" description="Disordered" evidence="1">
    <location>
        <begin position="134"/>
        <end position="171"/>
    </location>
</feature>
<feature type="region of interest" description="Disordered" evidence="1">
    <location>
        <begin position="324"/>
        <end position="346"/>
    </location>
</feature>
<dbReference type="AlphaFoldDB" id="A0A9P9IGC2"/>
<evidence type="ECO:0000313" key="3">
    <source>
        <dbReference type="Proteomes" id="UP000700596"/>
    </source>
</evidence>
<dbReference type="EMBL" id="JAGMWT010000011">
    <property type="protein sequence ID" value="KAH7119641.1"/>
    <property type="molecule type" value="Genomic_DNA"/>
</dbReference>
<feature type="compositionally biased region" description="Polar residues" evidence="1">
    <location>
        <begin position="489"/>
        <end position="512"/>
    </location>
</feature>